<name>A0A6C0G1A4_9BACL</name>
<dbReference type="Pfam" id="PF00903">
    <property type="entry name" value="Glyoxalase"/>
    <property type="match status" value="1"/>
</dbReference>
<dbReference type="PROSITE" id="PS51819">
    <property type="entry name" value="VOC"/>
    <property type="match status" value="1"/>
</dbReference>
<evidence type="ECO:0000259" key="1">
    <source>
        <dbReference type="PROSITE" id="PS51819"/>
    </source>
</evidence>
<gene>
    <name evidence="2" type="ORF">GXP70_20655</name>
</gene>
<dbReference type="AlphaFoldDB" id="A0A6C0G1A4"/>
<dbReference type="KEGG" id="plyc:GXP70_20655"/>
<dbReference type="EMBL" id="CP048209">
    <property type="protein sequence ID" value="QHT62152.1"/>
    <property type="molecule type" value="Genomic_DNA"/>
</dbReference>
<feature type="domain" description="VOC" evidence="1">
    <location>
        <begin position="4"/>
        <end position="130"/>
    </location>
</feature>
<evidence type="ECO:0000313" key="3">
    <source>
        <dbReference type="Proteomes" id="UP000476064"/>
    </source>
</evidence>
<dbReference type="SUPFAM" id="SSF54593">
    <property type="entry name" value="Glyoxalase/Bleomycin resistance protein/Dihydroxybiphenyl dioxygenase"/>
    <property type="match status" value="1"/>
</dbReference>
<dbReference type="PANTHER" id="PTHR36503">
    <property type="entry name" value="BLR2520 PROTEIN"/>
    <property type="match status" value="1"/>
</dbReference>
<dbReference type="InterPro" id="IPR029068">
    <property type="entry name" value="Glyas_Bleomycin-R_OHBP_Dase"/>
</dbReference>
<dbReference type="InterPro" id="IPR037523">
    <property type="entry name" value="VOC_core"/>
</dbReference>
<proteinExistence type="predicted"/>
<sequence length="138" mass="15225">MSIQANKIFINLPVKDIKKSVTFFNEVGFGFNAQFTDENAACMVISEHIYVMLLSEAYFQTFTKKSVADAAASTEVILAISASSRESVDEIVYKALSSGGSISNDPQDHGFMYAWSFQDVDGHLWEVIYMDESAVAQG</sequence>
<accession>A0A6C0G1A4</accession>
<protein>
    <submittedName>
        <fullName evidence="2">VOC family protein</fullName>
    </submittedName>
</protein>
<evidence type="ECO:0000313" key="2">
    <source>
        <dbReference type="EMBL" id="QHT62152.1"/>
    </source>
</evidence>
<dbReference type="InterPro" id="IPR004360">
    <property type="entry name" value="Glyas_Fos-R_dOase_dom"/>
</dbReference>
<dbReference type="Proteomes" id="UP000476064">
    <property type="component" value="Chromosome"/>
</dbReference>
<dbReference type="RefSeq" id="WP_162358586.1">
    <property type="nucleotide sequence ID" value="NZ_CP048209.1"/>
</dbReference>
<dbReference type="Gene3D" id="3.10.180.10">
    <property type="entry name" value="2,3-Dihydroxybiphenyl 1,2-Dioxygenase, domain 1"/>
    <property type="match status" value="1"/>
</dbReference>
<dbReference type="PANTHER" id="PTHR36503:SF2">
    <property type="entry name" value="BLR2408 PROTEIN"/>
    <property type="match status" value="1"/>
</dbReference>
<keyword evidence="3" id="KW-1185">Reference proteome</keyword>
<reference evidence="2 3" key="1">
    <citation type="submission" date="2020-01" db="EMBL/GenBank/DDBJ databases">
        <title>Paenibacillus sp. nov., isolated from tomato rhizosphere.</title>
        <authorList>
            <person name="Weon H.-Y."/>
            <person name="Lee S.A."/>
        </authorList>
    </citation>
    <scope>NUCLEOTIDE SEQUENCE [LARGE SCALE GENOMIC DNA]</scope>
    <source>
        <strain evidence="2 3">12200R-189</strain>
    </source>
</reference>
<organism evidence="2 3">
    <name type="scientific">Paenibacillus lycopersici</name>
    <dbReference type="NCBI Taxonomy" id="2704462"/>
    <lineage>
        <taxon>Bacteria</taxon>
        <taxon>Bacillati</taxon>
        <taxon>Bacillota</taxon>
        <taxon>Bacilli</taxon>
        <taxon>Bacillales</taxon>
        <taxon>Paenibacillaceae</taxon>
        <taxon>Paenibacillus</taxon>
    </lineage>
</organism>